<evidence type="ECO:0000313" key="7">
    <source>
        <dbReference type="Proteomes" id="UP001081467"/>
    </source>
</evidence>
<evidence type="ECO:0000256" key="1">
    <source>
        <dbReference type="ARBA" id="ARBA00001917"/>
    </source>
</evidence>
<comment type="similarity">
    <text evidence="4">Belongs to the flavoredoxin family.</text>
</comment>
<dbReference type="Pfam" id="PF01613">
    <property type="entry name" value="Flavin_Reduct"/>
    <property type="match status" value="1"/>
</dbReference>
<evidence type="ECO:0000259" key="5">
    <source>
        <dbReference type="SMART" id="SM00903"/>
    </source>
</evidence>
<feature type="domain" description="Flavin reductase like" evidence="5">
    <location>
        <begin position="22"/>
        <end position="177"/>
    </location>
</feature>
<evidence type="ECO:0000313" key="6">
    <source>
        <dbReference type="EMBL" id="MCZ2491146.1"/>
    </source>
</evidence>
<dbReference type="InterPro" id="IPR012349">
    <property type="entry name" value="Split_barrel_FMN-bd"/>
</dbReference>
<dbReference type="SMART" id="SM00903">
    <property type="entry name" value="Flavin_Reduct"/>
    <property type="match status" value="1"/>
</dbReference>
<keyword evidence="3" id="KW-0288">FMN</keyword>
<proteinExistence type="inferred from homology"/>
<evidence type="ECO:0000256" key="3">
    <source>
        <dbReference type="ARBA" id="ARBA00022643"/>
    </source>
</evidence>
<accession>A0ABT4JLA2</accession>
<dbReference type="SUPFAM" id="SSF50475">
    <property type="entry name" value="FMN-binding split barrel"/>
    <property type="match status" value="1"/>
</dbReference>
<comment type="cofactor">
    <cofactor evidence="1">
        <name>FMN</name>
        <dbReference type="ChEBI" id="CHEBI:58210"/>
    </cofactor>
</comment>
<sequence length="205" mass="22681">MISFNSNELSTKNQYKLMSGTLIPRPIAWVTSANEAGLINLAPFSFFSVVSDKLPLMSISINRRKDGVMKHTAANIIKTKQAVVQLPTRELMELVNQSAASFGSDESEVSELGLETVSSNLVSVPGIAGVKARFEVVLNQHVPIMDDGEIISDLFILEVVYFHIEDDILDQDKMYIDAKKLNPVARLAGPEYANIGEKYKLIRPK</sequence>
<organism evidence="6 7">
    <name type="scientific">Dellaglioa carnosa</name>
    <dbReference type="NCBI Taxonomy" id="2995136"/>
    <lineage>
        <taxon>Bacteria</taxon>
        <taxon>Bacillati</taxon>
        <taxon>Bacillota</taxon>
        <taxon>Bacilli</taxon>
        <taxon>Lactobacillales</taxon>
        <taxon>Lactobacillaceae</taxon>
        <taxon>Dellaglioa</taxon>
    </lineage>
</organism>
<keyword evidence="2" id="KW-0285">Flavoprotein</keyword>
<reference evidence="6" key="1">
    <citation type="submission" date="2022-09" db="EMBL/GenBank/DDBJ databases">
        <title>Diversity of Dellaglioa algida.</title>
        <authorList>
            <person name="Matthias E."/>
            <person name="Werum V."/>
        </authorList>
    </citation>
    <scope>NUCLEOTIDE SEQUENCE</scope>
    <source>
        <strain evidence="6">TMW 2.2523</strain>
    </source>
</reference>
<comment type="caution">
    <text evidence="6">The sequence shown here is derived from an EMBL/GenBank/DDBJ whole genome shotgun (WGS) entry which is preliminary data.</text>
</comment>
<dbReference type="PANTHER" id="PTHR33798:SF5">
    <property type="entry name" value="FLAVIN REDUCTASE LIKE DOMAIN-CONTAINING PROTEIN"/>
    <property type="match status" value="1"/>
</dbReference>
<dbReference type="Gene3D" id="2.30.110.10">
    <property type="entry name" value="Electron Transport, Fmn-binding Protein, Chain A"/>
    <property type="match status" value="1"/>
</dbReference>
<dbReference type="InterPro" id="IPR002563">
    <property type="entry name" value="Flavin_Rdtase-like_dom"/>
</dbReference>
<dbReference type="RefSeq" id="WP_269023752.1">
    <property type="nucleotide sequence ID" value="NZ_JANXKW010000002.1"/>
</dbReference>
<dbReference type="Proteomes" id="UP001081467">
    <property type="component" value="Unassembled WGS sequence"/>
</dbReference>
<dbReference type="PANTHER" id="PTHR33798">
    <property type="entry name" value="FLAVOPROTEIN OXYGENASE"/>
    <property type="match status" value="1"/>
</dbReference>
<protein>
    <submittedName>
        <fullName evidence="6">Flavin reductase family protein</fullName>
    </submittedName>
</protein>
<gene>
    <name evidence="6" type="ORF">N0K80_03145</name>
</gene>
<dbReference type="EMBL" id="JANXLI010000002">
    <property type="protein sequence ID" value="MCZ2491146.1"/>
    <property type="molecule type" value="Genomic_DNA"/>
</dbReference>
<evidence type="ECO:0000256" key="4">
    <source>
        <dbReference type="ARBA" id="ARBA00038054"/>
    </source>
</evidence>
<name>A0ABT4JLA2_9LACO</name>
<keyword evidence="7" id="KW-1185">Reference proteome</keyword>
<evidence type="ECO:0000256" key="2">
    <source>
        <dbReference type="ARBA" id="ARBA00022630"/>
    </source>
</evidence>